<reference evidence="1 2" key="1">
    <citation type="submission" date="2020-07" db="EMBL/GenBank/DDBJ databases">
        <title>non toxigenic Corynebacterium sp. nov from a clinical source.</title>
        <authorList>
            <person name="Bernier A.-M."/>
            <person name="Bernard K."/>
        </authorList>
    </citation>
    <scope>NUCLEOTIDE SEQUENCE [LARGE SCALE GENOMIC DNA]</scope>
    <source>
        <strain evidence="2">NML 93-0612</strain>
    </source>
</reference>
<accession>A0A7G5FDP7</accession>
<gene>
    <name evidence="1" type="ORF">HW450_10370</name>
</gene>
<name>A0A7G5FDP7_9CORY</name>
<keyword evidence="2" id="KW-1185">Reference proteome</keyword>
<dbReference type="EMBL" id="CP059833">
    <property type="protein sequence ID" value="QMV84738.1"/>
    <property type="molecule type" value="Genomic_DNA"/>
</dbReference>
<sequence length="72" mass="8133">MIDSSLFTHLAVCPHCQWREFARTKETAWYELARHLKAAHGDMHAARNATKAAEKIAARRRFSMDGGTGPHN</sequence>
<dbReference type="Proteomes" id="UP000515570">
    <property type="component" value="Chromosome"/>
</dbReference>
<dbReference type="RefSeq" id="WP_182385545.1">
    <property type="nucleotide sequence ID" value="NZ_CP059833.1"/>
</dbReference>
<protein>
    <submittedName>
        <fullName evidence="1">Uncharacterized protein</fullName>
    </submittedName>
</protein>
<evidence type="ECO:0000313" key="2">
    <source>
        <dbReference type="Proteomes" id="UP000515570"/>
    </source>
</evidence>
<evidence type="ECO:0000313" key="1">
    <source>
        <dbReference type="EMBL" id="QMV84738.1"/>
    </source>
</evidence>
<organism evidence="1 2">
    <name type="scientific">Corynebacterium hindlerae</name>
    <dbReference type="NCBI Taxonomy" id="699041"/>
    <lineage>
        <taxon>Bacteria</taxon>
        <taxon>Bacillati</taxon>
        <taxon>Actinomycetota</taxon>
        <taxon>Actinomycetes</taxon>
        <taxon>Mycobacteriales</taxon>
        <taxon>Corynebacteriaceae</taxon>
        <taxon>Corynebacterium</taxon>
    </lineage>
</organism>
<proteinExistence type="predicted"/>
<dbReference type="AlphaFoldDB" id="A0A7G5FDP7"/>